<evidence type="ECO:0000259" key="1">
    <source>
        <dbReference type="Pfam" id="PF01636"/>
    </source>
</evidence>
<reference evidence="3" key="1">
    <citation type="submission" date="2016-10" db="EMBL/GenBank/DDBJ databases">
        <authorList>
            <person name="Varghese N."/>
        </authorList>
    </citation>
    <scope>NUCLEOTIDE SEQUENCE [LARGE SCALE GENOMIC DNA]</scope>
    <source>
        <strain evidence="3">DSM 17980</strain>
    </source>
</reference>
<proteinExistence type="predicted"/>
<sequence>MADYVIRPWIQDGYAEPDMTVPPEVAVLAEKVLSRYDMRVLGMTLITAKSDKGGAIWKLDTDRGPRSLKLLHRAPERSLFSVGAQDYLVGKGARVPQLIETTKGRLATEAGGKLWIVTEWVEPLAPVSKTDLSGAQQLCYGLGEFHRLSRGYVEPSGAARASRLHRWPKTYAKILNKIPWFRTLAQIYSDIPASRALLAAADRYEAQAQEALVRLQQSPYNQLVTRSEPEWGLVHQDYGWSNGQWGPGGLWIIDLDGVAFDLPPEFDSW</sequence>
<dbReference type="InterPro" id="IPR014255">
    <property type="entry name" value="Spore_coat_CotS"/>
</dbReference>
<dbReference type="GO" id="GO:0042601">
    <property type="term" value="C:endospore-forming forespore"/>
    <property type="evidence" value="ECO:0007669"/>
    <property type="project" value="TreeGrafter"/>
</dbReference>
<gene>
    <name evidence="2" type="ORF">SAMN05421543_12447</name>
</gene>
<dbReference type="NCBIfam" id="TIGR02906">
    <property type="entry name" value="spore_CotS"/>
    <property type="match status" value="1"/>
</dbReference>
<organism evidence="2 3">
    <name type="scientific">Alicyclobacillus macrosporangiidus</name>
    <dbReference type="NCBI Taxonomy" id="392015"/>
    <lineage>
        <taxon>Bacteria</taxon>
        <taxon>Bacillati</taxon>
        <taxon>Bacillota</taxon>
        <taxon>Bacilli</taxon>
        <taxon>Bacillales</taxon>
        <taxon>Alicyclobacillaceae</taxon>
        <taxon>Alicyclobacillus</taxon>
    </lineage>
</organism>
<dbReference type="OrthoDB" id="9771902at2"/>
<evidence type="ECO:0000313" key="3">
    <source>
        <dbReference type="Proteomes" id="UP000183508"/>
    </source>
</evidence>
<keyword evidence="2" id="KW-0946">Virion</keyword>
<dbReference type="RefSeq" id="WP_074955743.1">
    <property type="nucleotide sequence ID" value="NZ_FPBV01000024.1"/>
</dbReference>
<dbReference type="EMBL" id="FPBV01000024">
    <property type="protein sequence ID" value="SFV04511.1"/>
    <property type="molecule type" value="Genomic_DNA"/>
</dbReference>
<name>A0A1I7L480_9BACL</name>
<dbReference type="Proteomes" id="UP000183508">
    <property type="component" value="Unassembled WGS sequence"/>
</dbReference>
<dbReference type="SUPFAM" id="SSF56112">
    <property type="entry name" value="Protein kinase-like (PK-like)"/>
    <property type="match status" value="1"/>
</dbReference>
<dbReference type="Gene3D" id="3.30.200.20">
    <property type="entry name" value="Phosphorylase Kinase, domain 1"/>
    <property type="match status" value="1"/>
</dbReference>
<feature type="domain" description="Aminoglycoside phosphotransferase" evidence="1">
    <location>
        <begin position="57"/>
        <end position="258"/>
    </location>
</feature>
<dbReference type="Pfam" id="PF01636">
    <property type="entry name" value="APH"/>
    <property type="match status" value="1"/>
</dbReference>
<accession>A0A1I7L480</accession>
<evidence type="ECO:0000313" key="2">
    <source>
        <dbReference type="EMBL" id="SFV04511.1"/>
    </source>
</evidence>
<dbReference type="AlphaFoldDB" id="A0A1I7L480"/>
<dbReference type="PANTHER" id="PTHR39179:SF1">
    <property type="entry name" value="SPORE COAT PROTEIN I"/>
    <property type="match status" value="1"/>
</dbReference>
<dbReference type="Gene3D" id="3.90.1200.10">
    <property type="match status" value="1"/>
</dbReference>
<dbReference type="PANTHER" id="PTHR39179">
    <property type="entry name" value="SPORE COAT PROTEIN I"/>
    <property type="match status" value="1"/>
</dbReference>
<keyword evidence="2" id="KW-0167">Capsid protein</keyword>
<dbReference type="InterPro" id="IPR047175">
    <property type="entry name" value="CotS-like"/>
</dbReference>
<protein>
    <submittedName>
        <fullName evidence="2">Spore coat protein SA</fullName>
    </submittedName>
</protein>
<dbReference type="STRING" id="392015.SAMN05421543_12447"/>
<dbReference type="InterPro" id="IPR002575">
    <property type="entry name" value="Aminoglycoside_PTrfase"/>
</dbReference>
<dbReference type="InterPro" id="IPR011009">
    <property type="entry name" value="Kinase-like_dom_sf"/>
</dbReference>
<keyword evidence="3" id="KW-1185">Reference proteome</keyword>